<keyword evidence="3" id="KW-0813">Transport</keyword>
<evidence type="ECO:0000313" key="12">
    <source>
        <dbReference type="EMBL" id="MBC8544737.1"/>
    </source>
</evidence>
<evidence type="ECO:0000256" key="10">
    <source>
        <dbReference type="ARBA" id="ARBA00025157"/>
    </source>
</evidence>
<organism evidence="12 13">
    <name type="scientific">Bianquea renquensis</name>
    <dbReference type="NCBI Taxonomy" id="2763661"/>
    <lineage>
        <taxon>Bacteria</taxon>
        <taxon>Bacillati</taxon>
        <taxon>Bacillota</taxon>
        <taxon>Clostridia</taxon>
        <taxon>Eubacteriales</taxon>
        <taxon>Bianqueaceae</taxon>
        <taxon>Bianquea</taxon>
    </lineage>
</organism>
<dbReference type="GO" id="GO:0016887">
    <property type="term" value="F:ATP hydrolysis activity"/>
    <property type="evidence" value="ECO:0007669"/>
    <property type="project" value="InterPro"/>
</dbReference>
<evidence type="ECO:0000256" key="2">
    <source>
        <dbReference type="ARBA" id="ARBA00005417"/>
    </source>
</evidence>
<keyword evidence="7 12" id="KW-0067">ATP-binding</keyword>
<dbReference type="RefSeq" id="WP_177714396.1">
    <property type="nucleotide sequence ID" value="NZ_JACRSQ010000029.1"/>
</dbReference>
<dbReference type="InterPro" id="IPR015856">
    <property type="entry name" value="ABC_transpr_CbiO/EcfA_su"/>
</dbReference>
<accession>A0A926DVR3</accession>
<evidence type="ECO:0000256" key="8">
    <source>
        <dbReference type="ARBA" id="ARBA00022967"/>
    </source>
</evidence>
<evidence type="ECO:0000256" key="6">
    <source>
        <dbReference type="ARBA" id="ARBA00022741"/>
    </source>
</evidence>
<comment type="similarity">
    <text evidence="2">Belongs to the ABC transporter superfamily.</text>
</comment>
<evidence type="ECO:0000256" key="7">
    <source>
        <dbReference type="ARBA" id="ARBA00022840"/>
    </source>
</evidence>
<dbReference type="SMART" id="SM00382">
    <property type="entry name" value="AAA"/>
    <property type="match status" value="2"/>
</dbReference>
<dbReference type="CDD" id="cd03225">
    <property type="entry name" value="ABC_cobalt_CbiO_domain1"/>
    <property type="match status" value="1"/>
</dbReference>
<keyword evidence="9" id="KW-0472">Membrane</keyword>
<dbReference type="GO" id="GO:0005524">
    <property type="term" value="F:ATP binding"/>
    <property type="evidence" value="ECO:0007669"/>
    <property type="project" value="UniProtKB-KW"/>
</dbReference>
<proteinExistence type="inferred from homology"/>
<dbReference type="PANTHER" id="PTHR43553:SF23">
    <property type="entry name" value="ABC TRANSPORTER ATP-BINDING COMPONENT"/>
    <property type="match status" value="1"/>
</dbReference>
<sequence length="474" mass="52468">MIDIKDVSFEYGKEQGTLSRIDLEIRQGECVLLCGESGCGKTTITKLINGLIPHFVEGGTLSGATFVNGMEVAKTEMYHLAEQVGSVFQNPKSQFFNIDSDSEVTFGLENAGAAPSEIRERFEATVSALSIQPLLGRNIFSMSGGEKQSLAFASVYAMNPSVFVLDEPTANLDAEAIDILRQQMIRIKKEGRTVIVAEHRIYFLMDLIDRAIFIQNGKIAQIFTREEFHKISENQRIRMGLRSLVYPTLKLPHADPPGAKVGLSVENLACTIDKQTVFGGINFSAVPGEVLGIIGHNGAGKTTLIRCLCGLLKESHGTVQLDGKAVNVKRRNKASFCVMQDVNHQLFSDSVWNECEVSKPDCPAERIEKILETFELLSFKDRHPMALSGGQKQRLAVATAILSSKYLLVFDEPTSGLDYRRMLEVSDMIKNLKSENRVILIVSHDFEFLNRTCDKIFGMEGCSAERRKSCVGNI</sequence>
<dbReference type="InterPro" id="IPR003593">
    <property type="entry name" value="AAA+_ATPase"/>
</dbReference>
<comment type="subcellular location">
    <subcellularLocation>
        <location evidence="1">Cell membrane</location>
        <topology evidence="1">Peripheral membrane protein</topology>
    </subcellularLocation>
</comment>
<evidence type="ECO:0000256" key="3">
    <source>
        <dbReference type="ARBA" id="ARBA00022448"/>
    </source>
</evidence>
<protein>
    <submittedName>
        <fullName evidence="12">Energy-coupling factor ABC transporter ATP-binding protein</fullName>
    </submittedName>
</protein>
<evidence type="ECO:0000256" key="1">
    <source>
        <dbReference type="ARBA" id="ARBA00004202"/>
    </source>
</evidence>
<keyword evidence="6" id="KW-0547">Nucleotide-binding</keyword>
<gene>
    <name evidence="12" type="ORF">H8730_14405</name>
</gene>
<dbReference type="InterPro" id="IPR003439">
    <property type="entry name" value="ABC_transporter-like_ATP-bd"/>
</dbReference>
<evidence type="ECO:0000256" key="5">
    <source>
        <dbReference type="ARBA" id="ARBA00022737"/>
    </source>
</evidence>
<comment type="function">
    <text evidence="10">Probably part of an ABC transporter complex. Responsible for energy coupling to the transport system.</text>
</comment>
<dbReference type="InterPro" id="IPR050095">
    <property type="entry name" value="ECF_ABC_transporter_ATP-bd"/>
</dbReference>
<evidence type="ECO:0000259" key="11">
    <source>
        <dbReference type="PROSITE" id="PS50893"/>
    </source>
</evidence>
<feature type="domain" description="ABC transporter" evidence="11">
    <location>
        <begin position="2"/>
        <end position="241"/>
    </location>
</feature>
<dbReference type="PROSITE" id="PS50893">
    <property type="entry name" value="ABC_TRANSPORTER_2"/>
    <property type="match status" value="2"/>
</dbReference>
<evidence type="ECO:0000256" key="9">
    <source>
        <dbReference type="ARBA" id="ARBA00023136"/>
    </source>
</evidence>
<dbReference type="Gene3D" id="3.40.50.300">
    <property type="entry name" value="P-loop containing nucleotide triphosphate hydrolases"/>
    <property type="match status" value="2"/>
</dbReference>
<reference evidence="12" key="1">
    <citation type="submission" date="2020-08" db="EMBL/GenBank/DDBJ databases">
        <title>Genome public.</title>
        <authorList>
            <person name="Liu C."/>
            <person name="Sun Q."/>
        </authorList>
    </citation>
    <scope>NUCLEOTIDE SEQUENCE</scope>
    <source>
        <strain evidence="12">NSJ-32</strain>
    </source>
</reference>
<dbReference type="InterPro" id="IPR017871">
    <property type="entry name" value="ABC_transporter-like_CS"/>
</dbReference>
<dbReference type="SUPFAM" id="SSF52540">
    <property type="entry name" value="P-loop containing nucleoside triphosphate hydrolases"/>
    <property type="match status" value="2"/>
</dbReference>
<evidence type="ECO:0000256" key="4">
    <source>
        <dbReference type="ARBA" id="ARBA00022475"/>
    </source>
</evidence>
<keyword evidence="5" id="KW-0677">Repeat</keyword>
<evidence type="ECO:0000313" key="13">
    <source>
        <dbReference type="Proteomes" id="UP000657006"/>
    </source>
</evidence>
<dbReference type="PROSITE" id="PS00211">
    <property type="entry name" value="ABC_TRANSPORTER_1"/>
    <property type="match status" value="1"/>
</dbReference>
<dbReference type="CDD" id="cd03226">
    <property type="entry name" value="ABC_cobalt_CbiO_domain2"/>
    <property type="match status" value="1"/>
</dbReference>
<name>A0A926DVR3_9FIRM</name>
<dbReference type="GO" id="GO:0042626">
    <property type="term" value="F:ATPase-coupled transmembrane transporter activity"/>
    <property type="evidence" value="ECO:0007669"/>
    <property type="project" value="TreeGrafter"/>
</dbReference>
<dbReference type="PANTHER" id="PTHR43553">
    <property type="entry name" value="HEAVY METAL TRANSPORTER"/>
    <property type="match status" value="1"/>
</dbReference>
<keyword evidence="13" id="KW-1185">Reference proteome</keyword>
<keyword evidence="4" id="KW-1003">Cell membrane</keyword>
<feature type="domain" description="ABC transporter" evidence="11">
    <location>
        <begin position="263"/>
        <end position="474"/>
    </location>
</feature>
<dbReference type="Pfam" id="PF00005">
    <property type="entry name" value="ABC_tran"/>
    <property type="match status" value="2"/>
</dbReference>
<dbReference type="GO" id="GO:0043190">
    <property type="term" value="C:ATP-binding cassette (ABC) transporter complex"/>
    <property type="evidence" value="ECO:0007669"/>
    <property type="project" value="TreeGrafter"/>
</dbReference>
<dbReference type="Proteomes" id="UP000657006">
    <property type="component" value="Unassembled WGS sequence"/>
</dbReference>
<dbReference type="InterPro" id="IPR027417">
    <property type="entry name" value="P-loop_NTPase"/>
</dbReference>
<keyword evidence="8" id="KW-1278">Translocase</keyword>
<comment type="caution">
    <text evidence="12">The sequence shown here is derived from an EMBL/GenBank/DDBJ whole genome shotgun (WGS) entry which is preliminary data.</text>
</comment>
<dbReference type="EMBL" id="JACRSQ010000029">
    <property type="protein sequence ID" value="MBC8544737.1"/>
    <property type="molecule type" value="Genomic_DNA"/>
</dbReference>
<dbReference type="AlphaFoldDB" id="A0A926DVR3"/>